<dbReference type="GO" id="GO:0098003">
    <property type="term" value="P:viral tail assembly"/>
    <property type="evidence" value="ECO:0007669"/>
    <property type="project" value="UniProtKB-KW"/>
</dbReference>
<dbReference type="InterPro" id="IPR010090">
    <property type="entry name" value="Phage_tape_meas"/>
</dbReference>
<feature type="coiled-coil region" evidence="3">
    <location>
        <begin position="33"/>
        <end position="87"/>
    </location>
</feature>
<keyword evidence="1" id="KW-1245">Viral tail assembly</keyword>
<keyword evidence="4" id="KW-0812">Transmembrane</keyword>
<proteinExistence type="predicted"/>
<dbReference type="EMBL" id="MF417929">
    <property type="protein sequence ID" value="ASN71621.1"/>
    <property type="molecule type" value="Genomic_DNA"/>
</dbReference>
<feature type="transmembrane region" description="Helical" evidence="4">
    <location>
        <begin position="618"/>
        <end position="637"/>
    </location>
</feature>
<sequence>MGNTKQMSQISLKAMLELVDKATAPLRNIMGSSEKASDALRAQREELKKLSKSQSDITSFRRLSTALKGTRSDLESAQQTVARLAQEHASVQRPTRAMIKEFEKAKLAVKSLKEAEQDQLRQLQMLRNGLNQAGISTKTLGRDERELKARIDASSQSLQRKKQQLDKQIASQKRINDLINQQKNTQEIISKISDTGMRAGAGAAVGAGALSVPIKAFAEAEDAATTLRVSMMQSNGQVAKDFREINELANQLGTKLPGTTAEFQLMMAKLVQQGISYKAILGGVGQAAGYLAVQLKMPFEEAAEFAAKMQDATKTSEKDMLSLMDTIQRSYYLGVDSTNMLQGFSKLSAGMKTIKAEGLKGAQAMAPLLVMADQAAMAGESAGNAYSKIFAAMMDTKGIKKALKGSKLTMNFTNGKGEFGGLDNMFKQLSKLRKLSTEARLPILSDMFGNDAETIQALNLLIDKGKAGYNETLAKMNAQADLQRRVNEQLGTLKNLWDAAAGTFTSAMTNFGAAIAPELKQAVTGLTDVSEKIGDWSKANPQLSNTIMKVGAAIVILLALFSAISLVLVTLLGPMALLRVTLGVLGAKGFGLINIIKLMCGAFLWLGKSLFMVGRLMMTNPLFLAIGLLALAAYLIYRNWAPIKLFFTSLWNGIGSSAATLCQNLKAFFSSGIANISATILNWSLLGLFYRVFASVMSYFGIQLPSTFTGFGQMIMQGLANGIGNSVGAVVAKARAAAGAVIANVKGAFGIHSPSRVFAELGAYNMQGLANGISNNSHLANTAVTTASKDMLGYFDTGSIKFDSRPSIAAGNKSSTTAAQPIVQHFHIHPAPNMDEKALAQLVAIEVAKAQRLPSVGNIRGYSDID</sequence>
<organism evidence="6 7">
    <name type="scientific">Uncultured Caudovirales phage clone 2F_1</name>
    <dbReference type="NCBI Taxonomy" id="2992576"/>
    <lineage>
        <taxon>Viruses</taxon>
        <taxon>Duplodnaviria</taxon>
        <taxon>Heunggongvirae</taxon>
        <taxon>Uroviricota</taxon>
        <taxon>Caudoviricetes</taxon>
        <taxon>Peduoviridae</taxon>
        <taxon>Bracchivirus</taxon>
        <taxon>Bracchivirus U2F1</taxon>
    </lineage>
</organism>
<evidence type="ECO:0000256" key="1">
    <source>
        <dbReference type="ARBA" id="ARBA00022465"/>
    </source>
</evidence>
<protein>
    <recommendedName>
        <fullName evidence="5">Phage tail tape measure protein domain-containing protein</fullName>
    </recommendedName>
</protein>
<dbReference type="Proteomes" id="UP000887440">
    <property type="component" value="Segment"/>
</dbReference>
<keyword evidence="7" id="KW-1185">Reference proteome</keyword>
<dbReference type="PANTHER" id="PTHR37813:SF1">
    <property type="entry name" value="FELS-2 PROPHAGE PROTEIN"/>
    <property type="match status" value="1"/>
</dbReference>
<keyword evidence="4" id="KW-0472">Membrane</keyword>
<feature type="transmembrane region" description="Helical" evidence="4">
    <location>
        <begin position="585"/>
        <end position="606"/>
    </location>
</feature>
<evidence type="ECO:0000313" key="7">
    <source>
        <dbReference type="Proteomes" id="UP000887440"/>
    </source>
</evidence>
<evidence type="ECO:0000256" key="2">
    <source>
        <dbReference type="ARBA" id="ARBA00022612"/>
    </source>
</evidence>
<evidence type="ECO:0000259" key="5">
    <source>
        <dbReference type="Pfam" id="PF10145"/>
    </source>
</evidence>
<accession>A0A2H4JGB2</accession>
<evidence type="ECO:0000256" key="4">
    <source>
        <dbReference type="SAM" id="Phobius"/>
    </source>
</evidence>
<keyword evidence="2" id="KW-1188">Viral release from host cell</keyword>
<name>A0A2H4JGB2_9CAUD</name>
<dbReference type="NCBIfam" id="TIGR01760">
    <property type="entry name" value="tape_meas_TP901"/>
    <property type="match status" value="1"/>
</dbReference>
<dbReference type="PANTHER" id="PTHR37813">
    <property type="entry name" value="FELS-2 PROPHAGE PROTEIN"/>
    <property type="match status" value="1"/>
</dbReference>
<reference evidence="6 7" key="1">
    <citation type="submission" date="2017-06" db="EMBL/GenBank/DDBJ databases">
        <title>Novel phages from South African skin metaviromes.</title>
        <authorList>
            <person name="van Zyl L.J."/>
            <person name="Abrahams Y."/>
            <person name="Stander E.A."/>
            <person name="Kirby B.M."/>
            <person name="Clavaud C."/>
            <person name="Farcet C."/>
            <person name="Breton L."/>
            <person name="Trindade M.I."/>
        </authorList>
    </citation>
    <scope>NUCLEOTIDE SEQUENCE [LARGE SCALE GENOMIC DNA]</scope>
</reference>
<evidence type="ECO:0000256" key="3">
    <source>
        <dbReference type="SAM" id="Coils"/>
    </source>
</evidence>
<keyword evidence="3" id="KW-0175">Coiled coil</keyword>
<gene>
    <name evidence="6" type="ORF">2F1_20</name>
</gene>
<evidence type="ECO:0000313" key="6">
    <source>
        <dbReference type="EMBL" id="ASN71621.1"/>
    </source>
</evidence>
<dbReference type="Pfam" id="PF10145">
    <property type="entry name" value="PhageMin_Tail"/>
    <property type="match status" value="1"/>
</dbReference>
<feature type="transmembrane region" description="Helical" evidence="4">
    <location>
        <begin position="550"/>
        <end position="573"/>
    </location>
</feature>
<feature type="coiled-coil region" evidence="3">
    <location>
        <begin position="113"/>
        <end position="175"/>
    </location>
</feature>
<keyword evidence="4" id="KW-1133">Transmembrane helix</keyword>
<feature type="domain" description="Phage tail tape measure protein" evidence="5">
    <location>
        <begin position="247"/>
        <end position="449"/>
    </location>
</feature>